<evidence type="ECO:0000256" key="1">
    <source>
        <dbReference type="SAM" id="SignalP"/>
    </source>
</evidence>
<accession>A0A1F8FVC4</accession>
<sequence>MRKNLFFVFFFFTLCVLAAFAAEKSDNVSKIVGQPVEKAIADRISAIVSKVQPAGKIEEFNFVDSSANAFFSKWMDGCVVRSISLGVSDNEYTDPVGTKVSSPGNIYIGDWDACTQIQVGWSSGFFDLYDADFVVEELDSAQLNMNVMATMMDQDGNQTLITVIGSMTFTGSGQAERFADFYRYWGQYCDVSTRSSGKWRQAAVFGSLSVGGDSYVTPPGGNPGNLSASRWHSVVTYH</sequence>
<evidence type="ECO:0000313" key="3">
    <source>
        <dbReference type="Proteomes" id="UP000177796"/>
    </source>
</evidence>
<gene>
    <name evidence="2" type="ORF">A3C81_01710</name>
</gene>
<feature type="chain" id="PRO_5009535572" evidence="1">
    <location>
        <begin position="22"/>
        <end position="238"/>
    </location>
</feature>
<feature type="signal peptide" evidence="1">
    <location>
        <begin position="1"/>
        <end position="21"/>
    </location>
</feature>
<name>A0A1F8FVC4_9BACT</name>
<dbReference type="EMBL" id="MGJY01000007">
    <property type="protein sequence ID" value="OGN16660.1"/>
    <property type="molecule type" value="Genomic_DNA"/>
</dbReference>
<proteinExistence type="predicted"/>
<dbReference type="AlphaFoldDB" id="A0A1F8FVC4"/>
<keyword evidence="1" id="KW-0732">Signal</keyword>
<organism evidence="2 3">
    <name type="scientific">Candidatus Yanofskybacteria bacterium RIFCSPHIGHO2_02_FULL_46_19</name>
    <dbReference type="NCBI Taxonomy" id="1802684"/>
    <lineage>
        <taxon>Bacteria</taxon>
        <taxon>Candidatus Yanofskyibacteriota</taxon>
    </lineage>
</organism>
<evidence type="ECO:0000313" key="2">
    <source>
        <dbReference type="EMBL" id="OGN16660.1"/>
    </source>
</evidence>
<reference evidence="2 3" key="1">
    <citation type="journal article" date="2016" name="Nat. Commun.">
        <title>Thousands of microbial genomes shed light on interconnected biogeochemical processes in an aquifer system.</title>
        <authorList>
            <person name="Anantharaman K."/>
            <person name="Brown C.T."/>
            <person name="Hug L.A."/>
            <person name="Sharon I."/>
            <person name="Castelle C.J."/>
            <person name="Probst A.J."/>
            <person name="Thomas B.C."/>
            <person name="Singh A."/>
            <person name="Wilkins M.J."/>
            <person name="Karaoz U."/>
            <person name="Brodie E.L."/>
            <person name="Williams K.H."/>
            <person name="Hubbard S.S."/>
            <person name="Banfield J.F."/>
        </authorList>
    </citation>
    <scope>NUCLEOTIDE SEQUENCE [LARGE SCALE GENOMIC DNA]</scope>
</reference>
<comment type="caution">
    <text evidence="2">The sequence shown here is derived from an EMBL/GenBank/DDBJ whole genome shotgun (WGS) entry which is preliminary data.</text>
</comment>
<dbReference type="Proteomes" id="UP000177796">
    <property type="component" value="Unassembled WGS sequence"/>
</dbReference>
<protein>
    <submittedName>
        <fullName evidence="2">Uncharacterized protein</fullName>
    </submittedName>
</protein>